<protein>
    <submittedName>
        <fullName evidence="1">Uncharacterized protein</fullName>
    </submittedName>
</protein>
<accession>A0A927MRV6</accession>
<keyword evidence="2" id="KW-1185">Reference proteome</keyword>
<comment type="caution">
    <text evidence="1">The sequence shown here is derived from an EMBL/GenBank/DDBJ whole genome shotgun (WGS) entry which is preliminary data.</text>
</comment>
<dbReference type="AlphaFoldDB" id="A0A927MRV6"/>
<name>A0A927MRV6_9ACTN</name>
<proteinExistence type="predicted"/>
<dbReference type="EMBL" id="JADBEM010000001">
    <property type="protein sequence ID" value="MBE1604088.1"/>
    <property type="molecule type" value="Genomic_DNA"/>
</dbReference>
<evidence type="ECO:0000313" key="1">
    <source>
        <dbReference type="EMBL" id="MBE1604088.1"/>
    </source>
</evidence>
<dbReference type="Proteomes" id="UP000638648">
    <property type="component" value="Unassembled WGS sequence"/>
</dbReference>
<gene>
    <name evidence="1" type="ORF">HEB94_000936</name>
</gene>
<sequence>MPCSLATSVSVEDRAARFGSRNTAGTPRVWMVSVSLRRSASDASVDGFGVTKPATFMW</sequence>
<evidence type="ECO:0000313" key="2">
    <source>
        <dbReference type="Proteomes" id="UP000638648"/>
    </source>
</evidence>
<reference evidence="1" key="1">
    <citation type="submission" date="2020-10" db="EMBL/GenBank/DDBJ databases">
        <title>Sequencing the genomes of 1000 actinobacteria strains.</title>
        <authorList>
            <person name="Klenk H.-P."/>
        </authorList>
    </citation>
    <scope>NUCLEOTIDE SEQUENCE</scope>
    <source>
        <strain evidence="1">DSM 45354</strain>
    </source>
</reference>
<organism evidence="1 2">
    <name type="scientific">Actinopolymorpha pittospori</name>
    <dbReference type="NCBI Taxonomy" id="648752"/>
    <lineage>
        <taxon>Bacteria</taxon>
        <taxon>Bacillati</taxon>
        <taxon>Actinomycetota</taxon>
        <taxon>Actinomycetes</taxon>
        <taxon>Propionibacteriales</taxon>
        <taxon>Actinopolymorphaceae</taxon>
        <taxon>Actinopolymorpha</taxon>
    </lineage>
</organism>